<accession>A0A9P8QBB8</accession>
<comment type="caution">
    <text evidence="1">The sequence shown here is derived from an EMBL/GenBank/DDBJ whole genome shotgun (WGS) entry which is preliminary data.</text>
</comment>
<reference evidence="1" key="1">
    <citation type="journal article" date="2021" name="Open Biol.">
        <title>Shared evolutionary footprints suggest mitochondrial oxidative damage underlies multiple complex I losses in fungi.</title>
        <authorList>
            <person name="Schikora-Tamarit M.A."/>
            <person name="Marcet-Houben M."/>
            <person name="Nosek J."/>
            <person name="Gabaldon T."/>
        </authorList>
    </citation>
    <scope>NUCLEOTIDE SEQUENCE</scope>
    <source>
        <strain evidence="1">CBS2887</strain>
    </source>
</reference>
<name>A0A9P8QBB8_WICPI</name>
<keyword evidence="2" id="KW-1185">Reference proteome</keyword>
<gene>
    <name evidence="1" type="ORF">WICPIJ_001595</name>
</gene>
<protein>
    <submittedName>
        <fullName evidence="1">Uncharacterized protein</fullName>
    </submittedName>
</protein>
<proteinExistence type="predicted"/>
<sequence length="141" mass="15260">MVALVPQSNFDFGYSWLKEIRAMSIVFAPSVTKIVSFSIGSMICLRVFCGTPGDLNEPNCECKANATNAISPTTLCSIASGELLPISSACVSTWTNLTFLWNLGASPKCRIQFILAPNKTITSEFINACDLAEETFNGFES</sequence>
<dbReference type="EMBL" id="JAEUBG010000845">
    <property type="protein sequence ID" value="KAH3687418.1"/>
    <property type="molecule type" value="Genomic_DNA"/>
</dbReference>
<dbReference type="AlphaFoldDB" id="A0A9P8QBB8"/>
<reference evidence="1" key="2">
    <citation type="submission" date="2021-01" db="EMBL/GenBank/DDBJ databases">
        <authorList>
            <person name="Schikora-Tamarit M.A."/>
        </authorList>
    </citation>
    <scope>NUCLEOTIDE SEQUENCE</scope>
    <source>
        <strain evidence="1">CBS2887</strain>
    </source>
</reference>
<evidence type="ECO:0000313" key="1">
    <source>
        <dbReference type="EMBL" id="KAH3687418.1"/>
    </source>
</evidence>
<dbReference type="Proteomes" id="UP000774326">
    <property type="component" value="Unassembled WGS sequence"/>
</dbReference>
<evidence type="ECO:0000313" key="2">
    <source>
        <dbReference type="Proteomes" id="UP000774326"/>
    </source>
</evidence>
<dbReference type="OrthoDB" id="10554926at2759"/>
<organism evidence="1 2">
    <name type="scientific">Wickerhamomyces pijperi</name>
    <name type="common">Yeast</name>
    <name type="synonym">Pichia pijperi</name>
    <dbReference type="NCBI Taxonomy" id="599730"/>
    <lineage>
        <taxon>Eukaryota</taxon>
        <taxon>Fungi</taxon>
        <taxon>Dikarya</taxon>
        <taxon>Ascomycota</taxon>
        <taxon>Saccharomycotina</taxon>
        <taxon>Saccharomycetes</taxon>
        <taxon>Phaffomycetales</taxon>
        <taxon>Wickerhamomycetaceae</taxon>
        <taxon>Wickerhamomyces</taxon>
    </lineage>
</organism>